<gene>
    <name evidence="3" type="ORF">SAMN05216313_12714</name>
</gene>
<dbReference type="RefSeq" id="WP_087382782.1">
    <property type="nucleotide sequence ID" value="NZ_FOIM01000027.1"/>
</dbReference>
<feature type="transmembrane region" description="Helical" evidence="1">
    <location>
        <begin position="82"/>
        <end position="106"/>
    </location>
</feature>
<feature type="transmembrane region" description="Helical" evidence="1">
    <location>
        <begin position="57"/>
        <end position="75"/>
    </location>
</feature>
<evidence type="ECO:0000256" key="1">
    <source>
        <dbReference type="SAM" id="Phobius"/>
    </source>
</evidence>
<sequence length="422" mass="48484">MEVLNLFSVILDLLAWTALIRLLYCPGLKFDLRFWSYITLIAVIEQIFVYQDKILEAVAIMTVLYPLVLILLIPVEKKILKFVHSLIIIQFLFIPANMISLLAGMVGLDIDITVTVLYAIIDIIILTFCHKNYEKAIHNIRIIGKSDIAFCLALNIFSLYVSFIVDPAFGLFEQSDRYGMIGLLIIVTVLLNFLFCLLIFRNKVSSYYKTMYQLNNQYMEMELRYFSIYKDSQTELRKYRHDMKNHLLCLHTLCEEENYPEIKKFVQNLTDGWKDLNPFYHVGNDIADAIINGKYYTAKEYGIAFDISGSFHSGLTLSALEICTIFSNALDNAIEGNLRIEDESKRYINVKIKQTDNFFVVSFENPLSAPVEARNNFLIASTKNTGDHGFGLLNIKNTAEKNGGYIEVDVQKHFILTVVIPR</sequence>
<reference evidence="4" key="1">
    <citation type="submission" date="2016-10" db="EMBL/GenBank/DDBJ databases">
        <authorList>
            <person name="Varghese N."/>
            <person name="Submissions S."/>
        </authorList>
    </citation>
    <scope>NUCLEOTIDE SEQUENCE [LARGE SCALE GENOMIC DNA]</scope>
    <source>
        <strain evidence="4">NLAE-zl-G277</strain>
    </source>
</reference>
<keyword evidence="1" id="KW-1133">Transmembrane helix</keyword>
<feature type="transmembrane region" description="Helical" evidence="1">
    <location>
        <begin position="6"/>
        <end position="25"/>
    </location>
</feature>
<dbReference type="EMBL" id="FOIM01000027">
    <property type="protein sequence ID" value="SEU05670.1"/>
    <property type="molecule type" value="Genomic_DNA"/>
</dbReference>
<dbReference type="PANTHER" id="PTHR40448">
    <property type="entry name" value="TWO-COMPONENT SENSOR HISTIDINE KINASE"/>
    <property type="match status" value="1"/>
</dbReference>
<accession>A0A1I0J783</accession>
<keyword evidence="4" id="KW-1185">Reference proteome</keyword>
<dbReference type="GO" id="GO:0042802">
    <property type="term" value="F:identical protein binding"/>
    <property type="evidence" value="ECO:0007669"/>
    <property type="project" value="TreeGrafter"/>
</dbReference>
<name>A0A1I0J783_9FIRM</name>
<keyword evidence="1" id="KW-0472">Membrane</keyword>
<evidence type="ECO:0000313" key="3">
    <source>
        <dbReference type="EMBL" id="SEU05670.1"/>
    </source>
</evidence>
<evidence type="ECO:0000313" key="4">
    <source>
        <dbReference type="Proteomes" id="UP000198508"/>
    </source>
</evidence>
<dbReference type="Proteomes" id="UP000198508">
    <property type="component" value="Unassembled WGS sequence"/>
</dbReference>
<dbReference type="STRING" id="460384.SAMN05216313_12714"/>
<dbReference type="Pfam" id="PF14501">
    <property type="entry name" value="HATPase_c_5"/>
    <property type="match status" value="1"/>
</dbReference>
<evidence type="ECO:0000259" key="2">
    <source>
        <dbReference type="Pfam" id="PF14501"/>
    </source>
</evidence>
<feature type="domain" description="Sensor histidine kinase NatK-like C-terminal" evidence="2">
    <location>
        <begin position="318"/>
        <end position="421"/>
    </location>
</feature>
<dbReference type="InterPro" id="IPR036890">
    <property type="entry name" value="HATPase_C_sf"/>
</dbReference>
<dbReference type="Gene3D" id="3.30.565.10">
    <property type="entry name" value="Histidine kinase-like ATPase, C-terminal domain"/>
    <property type="match status" value="1"/>
</dbReference>
<dbReference type="SUPFAM" id="SSF55874">
    <property type="entry name" value="ATPase domain of HSP90 chaperone/DNA topoisomerase II/histidine kinase"/>
    <property type="match status" value="1"/>
</dbReference>
<feature type="transmembrane region" description="Helical" evidence="1">
    <location>
        <begin position="112"/>
        <end position="129"/>
    </location>
</feature>
<protein>
    <submittedName>
        <fullName evidence="3">GHKL domain-containing protein</fullName>
    </submittedName>
</protein>
<dbReference type="InterPro" id="IPR032834">
    <property type="entry name" value="NatK-like_C"/>
</dbReference>
<dbReference type="AlphaFoldDB" id="A0A1I0J783"/>
<proteinExistence type="predicted"/>
<feature type="transmembrane region" description="Helical" evidence="1">
    <location>
        <begin position="178"/>
        <end position="200"/>
    </location>
</feature>
<feature type="transmembrane region" description="Helical" evidence="1">
    <location>
        <begin position="150"/>
        <end position="172"/>
    </location>
</feature>
<organism evidence="3 4">
    <name type="scientific">Enterocloster lavalensis</name>
    <dbReference type="NCBI Taxonomy" id="460384"/>
    <lineage>
        <taxon>Bacteria</taxon>
        <taxon>Bacillati</taxon>
        <taxon>Bacillota</taxon>
        <taxon>Clostridia</taxon>
        <taxon>Lachnospirales</taxon>
        <taxon>Lachnospiraceae</taxon>
        <taxon>Enterocloster</taxon>
    </lineage>
</organism>
<keyword evidence="1" id="KW-0812">Transmembrane</keyword>
<dbReference type="CDD" id="cd16935">
    <property type="entry name" value="HATPase_AgrC-ComD-like"/>
    <property type="match status" value="1"/>
</dbReference>
<feature type="transmembrane region" description="Helical" evidence="1">
    <location>
        <begin position="32"/>
        <end position="51"/>
    </location>
</feature>
<dbReference type="PANTHER" id="PTHR40448:SF1">
    <property type="entry name" value="TWO-COMPONENT SENSOR HISTIDINE KINASE"/>
    <property type="match status" value="1"/>
</dbReference>